<feature type="domain" description="DUF7735" evidence="3">
    <location>
        <begin position="48"/>
        <end position="201"/>
    </location>
</feature>
<comment type="caution">
    <text evidence="4">The sequence shown here is derived from an EMBL/GenBank/DDBJ whole genome shotgun (WGS) entry which is preliminary data.</text>
</comment>
<dbReference type="Pfam" id="PF24870">
    <property type="entry name" value="DUF7735"/>
    <property type="match status" value="1"/>
</dbReference>
<organism evidence="4 5">
    <name type="scientific">Sporothrix stenoceras</name>
    <dbReference type="NCBI Taxonomy" id="5173"/>
    <lineage>
        <taxon>Eukaryota</taxon>
        <taxon>Fungi</taxon>
        <taxon>Dikarya</taxon>
        <taxon>Ascomycota</taxon>
        <taxon>Pezizomycotina</taxon>
        <taxon>Sordariomycetes</taxon>
        <taxon>Sordariomycetidae</taxon>
        <taxon>Ophiostomatales</taxon>
        <taxon>Ophiostomataceae</taxon>
        <taxon>Sporothrix</taxon>
    </lineage>
</organism>
<evidence type="ECO:0000256" key="2">
    <source>
        <dbReference type="SAM" id="SignalP"/>
    </source>
</evidence>
<feature type="compositionally biased region" description="Low complexity" evidence="1">
    <location>
        <begin position="231"/>
        <end position="245"/>
    </location>
</feature>
<dbReference type="InterPro" id="IPR056637">
    <property type="entry name" value="DUF7735"/>
</dbReference>
<dbReference type="EMBL" id="JAWCUI010000014">
    <property type="protein sequence ID" value="KAL1898836.1"/>
    <property type="molecule type" value="Genomic_DNA"/>
</dbReference>
<evidence type="ECO:0000313" key="4">
    <source>
        <dbReference type="EMBL" id="KAL1898836.1"/>
    </source>
</evidence>
<keyword evidence="5" id="KW-1185">Reference proteome</keyword>
<reference evidence="4 5" key="1">
    <citation type="journal article" date="2024" name="IMA Fungus">
        <title>IMA Genome - F19 : A genome assembly and annotation guide to empower mycologists, including annotated draft genome sequences of Ceratocystis pirilliformis, Diaporthe australafricana, Fusarium ophioides, Paecilomyces lecythidis, and Sporothrix stenoceras.</title>
        <authorList>
            <person name="Aylward J."/>
            <person name="Wilson A.M."/>
            <person name="Visagie C.M."/>
            <person name="Spraker J."/>
            <person name="Barnes I."/>
            <person name="Buitendag C."/>
            <person name="Ceriani C."/>
            <person name="Del Mar Angel L."/>
            <person name="du Plessis D."/>
            <person name="Fuchs T."/>
            <person name="Gasser K."/>
            <person name="Kramer D."/>
            <person name="Li W."/>
            <person name="Munsamy K."/>
            <person name="Piso A."/>
            <person name="Price J.L."/>
            <person name="Sonnekus B."/>
            <person name="Thomas C."/>
            <person name="van der Nest A."/>
            <person name="van Dijk A."/>
            <person name="van Heerden A."/>
            <person name="van Vuuren N."/>
            <person name="Yilmaz N."/>
            <person name="Duong T.A."/>
            <person name="van der Merwe N.A."/>
            <person name="Wingfield M.J."/>
            <person name="Wingfield B.D."/>
        </authorList>
    </citation>
    <scope>NUCLEOTIDE SEQUENCE [LARGE SCALE GENOMIC DNA]</scope>
    <source>
        <strain evidence="4 5">CMW 5346</strain>
    </source>
</reference>
<evidence type="ECO:0000256" key="1">
    <source>
        <dbReference type="SAM" id="MobiDB-lite"/>
    </source>
</evidence>
<evidence type="ECO:0000259" key="3">
    <source>
        <dbReference type="Pfam" id="PF24870"/>
    </source>
</evidence>
<feature type="region of interest" description="Disordered" evidence="1">
    <location>
        <begin position="200"/>
        <end position="262"/>
    </location>
</feature>
<name>A0ABR3ZDT5_9PEZI</name>
<feature type="chain" id="PRO_5045599408" description="DUF7735 domain-containing protein" evidence="2">
    <location>
        <begin position="22"/>
        <end position="285"/>
    </location>
</feature>
<feature type="signal peptide" evidence="2">
    <location>
        <begin position="1"/>
        <end position="21"/>
    </location>
</feature>
<keyword evidence="2" id="KW-0732">Signal</keyword>
<evidence type="ECO:0000313" key="5">
    <source>
        <dbReference type="Proteomes" id="UP001583186"/>
    </source>
</evidence>
<feature type="compositionally biased region" description="Low complexity" evidence="1">
    <location>
        <begin position="204"/>
        <end position="223"/>
    </location>
</feature>
<protein>
    <recommendedName>
        <fullName evidence="3">DUF7735 domain-containing protein</fullName>
    </recommendedName>
</protein>
<accession>A0ABR3ZDT5</accession>
<proteinExistence type="predicted"/>
<gene>
    <name evidence="4" type="ORF">Sste5346_003246</name>
</gene>
<sequence length="285" mass="27547">MARMSALLSLALTALPFMVMADTAANTVAATITEAPDATDIAAALSSLLPTAPPTTTEDTVSDIGLSIACQSDLLAAFFLHAAPSGDLASALTSYGSVITSQACGGTPATATEGASAAAACTPDPSLWCDFPKSAPSSVLASYTSYGRAAASFLPSGVAPLVTLASECPQAWYAAATMFPQGPGDLYDLVVLGECFATERNDGSDASPTGTDSGTGAAATATGSGSGSGSGTADKPSGTGKTSGTATGGSASGSAKPTSGAGGMTASNMALPAAVVACLAWAMML</sequence>
<dbReference type="Proteomes" id="UP001583186">
    <property type="component" value="Unassembled WGS sequence"/>
</dbReference>